<dbReference type="InterPro" id="IPR029069">
    <property type="entry name" value="HotDog_dom_sf"/>
</dbReference>
<dbReference type="FunFam" id="3.10.129.10:FF:000001">
    <property type="entry name" value="3-hydroxyacyl-[acyl-carrier-protein] dehydratase FabZ"/>
    <property type="match status" value="1"/>
</dbReference>
<dbReference type="AlphaFoldDB" id="A0A3P3VUH8"/>
<dbReference type="InterPro" id="IPR010084">
    <property type="entry name" value="FabZ"/>
</dbReference>
<comment type="similarity">
    <text evidence="2 9">Belongs to the thioester dehydratase family. FabZ subfamily.</text>
</comment>
<dbReference type="Gene3D" id="3.10.129.10">
    <property type="entry name" value="Hotdog Thioesterase"/>
    <property type="match status" value="1"/>
</dbReference>
<dbReference type="CDD" id="cd01288">
    <property type="entry name" value="FabZ"/>
    <property type="match status" value="1"/>
</dbReference>
<reference evidence="10 11" key="1">
    <citation type="submission" date="2018-08" db="EMBL/GenBank/DDBJ databases">
        <authorList>
            <person name="Khan S.A."/>
        </authorList>
    </citation>
    <scope>NUCLEOTIDE SEQUENCE [LARGE SCALE GENOMIC DNA]</scope>
    <source>
        <strain evidence="10 11">GTF-13</strain>
    </source>
</reference>
<dbReference type="Proteomes" id="UP000280792">
    <property type="component" value="Unassembled WGS sequence"/>
</dbReference>
<protein>
    <recommendedName>
        <fullName evidence="9">3-hydroxyacyl-[acyl-carrier-protein] dehydratase FabZ</fullName>
        <ecNumber evidence="9">4.2.1.59</ecNumber>
    </recommendedName>
    <alternativeName>
        <fullName evidence="9">(3R)-hydroxymyristoyl-[acyl-carrier-protein] dehydratase</fullName>
        <shortName evidence="9">(3R)-hydroxymyristoyl-ACP dehydrase</shortName>
    </alternativeName>
    <alternativeName>
        <fullName evidence="9">Beta-hydroxyacyl-ACP dehydratase</fullName>
    </alternativeName>
</protein>
<evidence type="ECO:0000256" key="1">
    <source>
        <dbReference type="ARBA" id="ARBA00004496"/>
    </source>
</evidence>
<dbReference type="HAMAP" id="MF_00406">
    <property type="entry name" value="FabZ"/>
    <property type="match status" value="1"/>
</dbReference>
<dbReference type="InterPro" id="IPR013114">
    <property type="entry name" value="FabA_FabZ"/>
</dbReference>
<reference evidence="10 11" key="2">
    <citation type="submission" date="2018-12" db="EMBL/GenBank/DDBJ databases">
        <title>Simiduia agarivorans gen. nov., sp. nov., a marine, agarolytic bacterium isolated from shallow coastal water from Keelung, Taiwan.</title>
        <authorList>
            <person name="Shieh W.Y."/>
        </authorList>
    </citation>
    <scope>NUCLEOTIDE SEQUENCE [LARGE SCALE GENOMIC DNA]</scope>
    <source>
        <strain evidence="10 11">GTF-13</strain>
    </source>
</reference>
<evidence type="ECO:0000256" key="7">
    <source>
        <dbReference type="ARBA" id="ARBA00023239"/>
    </source>
</evidence>
<dbReference type="GO" id="GO:0006633">
    <property type="term" value="P:fatty acid biosynthetic process"/>
    <property type="evidence" value="ECO:0007669"/>
    <property type="project" value="UniProtKB-UniRule"/>
</dbReference>
<dbReference type="GO" id="GO:0019171">
    <property type="term" value="F:(3R)-hydroxyacyl-[acyl-carrier-protein] dehydratase activity"/>
    <property type="evidence" value="ECO:0007669"/>
    <property type="project" value="UniProtKB-EC"/>
</dbReference>
<gene>
    <name evidence="9 10" type="primary">fabZ</name>
    <name evidence="10" type="ORF">D0544_08545</name>
</gene>
<keyword evidence="11" id="KW-1185">Reference proteome</keyword>
<dbReference type="GO" id="GO:0005737">
    <property type="term" value="C:cytoplasm"/>
    <property type="evidence" value="ECO:0007669"/>
    <property type="project" value="UniProtKB-SubCell"/>
</dbReference>
<sequence>MMNLEKIKEYLPQRYPFLLVDRVIDVDLEANRIRCYKNVSGNEEFFNGHFPDHPIMPGVLIIEAMAQAAGILGFRMSNKKKEDSTVYYFAGADKVRFKQPVVPGDRLDLEAEFVVQKRDIWKFSCKALVDGKVVSSAEIICAKKELWS</sequence>
<comment type="subcellular location">
    <subcellularLocation>
        <location evidence="1 9">Cytoplasm</location>
    </subcellularLocation>
</comment>
<evidence type="ECO:0000256" key="9">
    <source>
        <dbReference type="HAMAP-Rule" id="MF_00406"/>
    </source>
</evidence>
<keyword evidence="7 9" id="KW-0456">Lyase</keyword>
<evidence type="ECO:0000256" key="8">
    <source>
        <dbReference type="ARBA" id="ARBA00025049"/>
    </source>
</evidence>
<proteinExistence type="inferred from homology"/>
<comment type="caution">
    <text evidence="10">The sequence shown here is derived from an EMBL/GenBank/DDBJ whole genome shotgun (WGS) entry which is preliminary data.</text>
</comment>
<dbReference type="NCBIfam" id="TIGR01750">
    <property type="entry name" value="fabZ"/>
    <property type="match status" value="1"/>
</dbReference>
<dbReference type="Pfam" id="PF07977">
    <property type="entry name" value="FabA"/>
    <property type="match status" value="1"/>
</dbReference>
<dbReference type="EMBL" id="QWEZ01000001">
    <property type="protein sequence ID" value="RRJ85099.1"/>
    <property type="molecule type" value="Genomic_DNA"/>
</dbReference>
<evidence type="ECO:0000256" key="6">
    <source>
        <dbReference type="ARBA" id="ARBA00023098"/>
    </source>
</evidence>
<dbReference type="GO" id="GO:0009245">
    <property type="term" value="P:lipid A biosynthetic process"/>
    <property type="evidence" value="ECO:0007669"/>
    <property type="project" value="UniProtKB-UniRule"/>
</dbReference>
<dbReference type="GO" id="GO:0016020">
    <property type="term" value="C:membrane"/>
    <property type="evidence" value="ECO:0007669"/>
    <property type="project" value="GOC"/>
</dbReference>
<accession>A0A3P3VUH8</accession>
<dbReference type="NCBIfam" id="NF000582">
    <property type="entry name" value="PRK00006.1"/>
    <property type="match status" value="1"/>
</dbReference>
<evidence type="ECO:0000256" key="3">
    <source>
        <dbReference type="ARBA" id="ARBA00022490"/>
    </source>
</evidence>
<dbReference type="PANTHER" id="PTHR30272">
    <property type="entry name" value="3-HYDROXYACYL-[ACYL-CARRIER-PROTEIN] DEHYDRATASE"/>
    <property type="match status" value="1"/>
</dbReference>
<comment type="catalytic activity">
    <reaction evidence="9">
        <text>a (3R)-hydroxyacyl-[ACP] = a (2E)-enoyl-[ACP] + H2O</text>
        <dbReference type="Rhea" id="RHEA:13097"/>
        <dbReference type="Rhea" id="RHEA-COMP:9925"/>
        <dbReference type="Rhea" id="RHEA-COMP:9945"/>
        <dbReference type="ChEBI" id="CHEBI:15377"/>
        <dbReference type="ChEBI" id="CHEBI:78784"/>
        <dbReference type="ChEBI" id="CHEBI:78827"/>
        <dbReference type="EC" id="4.2.1.59"/>
    </reaction>
</comment>
<evidence type="ECO:0000313" key="10">
    <source>
        <dbReference type="EMBL" id="RRJ85099.1"/>
    </source>
</evidence>
<organism evidence="10 11">
    <name type="scientific">Aestuariirhabdus litorea</name>
    <dbReference type="NCBI Taxonomy" id="2528527"/>
    <lineage>
        <taxon>Bacteria</taxon>
        <taxon>Pseudomonadati</taxon>
        <taxon>Pseudomonadota</taxon>
        <taxon>Gammaproteobacteria</taxon>
        <taxon>Oceanospirillales</taxon>
        <taxon>Aestuariirhabdaceae</taxon>
        <taxon>Aestuariirhabdus</taxon>
    </lineage>
</organism>
<dbReference type="SUPFAM" id="SSF54637">
    <property type="entry name" value="Thioesterase/thiol ester dehydrase-isomerase"/>
    <property type="match status" value="1"/>
</dbReference>
<keyword evidence="4 9" id="KW-0444">Lipid biosynthesis</keyword>
<dbReference type="EC" id="4.2.1.59" evidence="9"/>
<evidence type="ECO:0000256" key="4">
    <source>
        <dbReference type="ARBA" id="ARBA00022516"/>
    </source>
</evidence>
<evidence type="ECO:0000256" key="5">
    <source>
        <dbReference type="ARBA" id="ARBA00022556"/>
    </source>
</evidence>
<dbReference type="RefSeq" id="WP_125015529.1">
    <property type="nucleotide sequence ID" value="NZ_QWEZ01000001.1"/>
</dbReference>
<name>A0A3P3VUH8_9GAMM</name>
<keyword evidence="5 9" id="KW-0441">Lipid A biosynthesis</keyword>
<dbReference type="PANTHER" id="PTHR30272:SF1">
    <property type="entry name" value="3-HYDROXYACYL-[ACYL-CARRIER-PROTEIN] DEHYDRATASE"/>
    <property type="match status" value="1"/>
</dbReference>
<keyword evidence="3 9" id="KW-0963">Cytoplasm</keyword>
<comment type="function">
    <text evidence="8 9">Involved in unsaturated fatty acids biosynthesis. Catalyzes the dehydration of short chain beta-hydroxyacyl-ACPs and long chain saturated and unsaturated beta-hydroxyacyl-ACPs.</text>
</comment>
<evidence type="ECO:0000256" key="2">
    <source>
        <dbReference type="ARBA" id="ARBA00009174"/>
    </source>
</evidence>
<keyword evidence="6 9" id="KW-0443">Lipid metabolism</keyword>
<evidence type="ECO:0000313" key="11">
    <source>
        <dbReference type="Proteomes" id="UP000280792"/>
    </source>
</evidence>
<feature type="active site" evidence="9">
    <location>
        <position position="49"/>
    </location>
</feature>